<dbReference type="AlphaFoldDB" id="A0A1I5QSA5"/>
<dbReference type="eggNOG" id="COG0627">
    <property type="taxonomic scope" value="Bacteria"/>
</dbReference>
<dbReference type="Proteomes" id="UP000183413">
    <property type="component" value="Unassembled WGS sequence"/>
</dbReference>
<dbReference type="Gene3D" id="3.40.50.1820">
    <property type="entry name" value="alpha/beta hydrolase"/>
    <property type="match status" value="1"/>
</dbReference>
<gene>
    <name evidence="1" type="ORF">SAMN04489713_114243</name>
</gene>
<dbReference type="STRING" id="1993.SAMN04489713_114243"/>
<sequence length="212" mass="22280">MIVRSAGPGFACRIAGTSTVRKIAAFEGGHGMDGIWRRGILTAGGDARTPFDVYAIQSYLADAVGKGTPPFAVASVDRWFQGGAVIDTLIPFLARRGLRTARVGLLGWSMGGDGVLRLAAEHGRSLVAAVVATSPAITDRTARSYARRPAGIPVWAACGSHDSFSGPTKEFLATVRDGGGHPEGGIYSGCHDTAFRRKMLPRQLAFLGSHLT</sequence>
<dbReference type="InParanoid" id="A0A1I5QSA5"/>
<proteinExistence type="predicted"/>
<keyword evidence="2" id="KW-1185">Reference proteome</keyword>
<dbReference type="EMBL" id="FOVH01000014">
    <property type="protein sequence ID" value="SFP49164.1"/>
    <property type="molecule type" value="Genomic_DNA"/>
</dbReference>
<dbReference type="SUPFAM" id="SSF53474">
    <property type="entry name" value="alpha/beta-Hydrolases"/>
    <property type="match status" value="1"/>
</dbReference>
<organism evidence="1 2">
    <name type="scientific">Actinomadura madurae</name>
    <dbReference type="NCBI Taxonomy" id="1993"/>
    <lineage>
        <taxon>Bacteria</taxon>
        <taxon>Bacillati</taxon>
        <taxon>Actinomycetota</taxon>
        <taxon>Actinomycetes</taxon>
        <taxon>Streptosporangiales</taxon>
        <taxon>Thermomonosporaceae</taxon>
        <taxon>Actinomadura</taxon>
    </lineage>
</organism>
<dbReference type="InterPro" id="IPR029058">
    <property type="entry name" value="AB_hydrolase_fold"/>
</dbReference>
<evidence type="ECO:0000313" key="2">
    <source>
        <dbReference type="Proteomes" id="UP000183413"/>
    </source>
</evidence>
<accession>A0A1I5QSA5</accession>
<name>A0A1I5QSA5_9ACTN</name>
<protein>
    <submittedName>
        <fullName evidence="1">Uncharacterized protein</fullName>
    </submittedName>
</protein>
<evidence type="ECO:0000313" key="1">
    <source>
        <dbReference type="EMBL" id="SFP49164.1"/>
    </source>
</evidence>
<reference evidence="1 2" key="1">
    <citation type="submission" date="2016-10" db="EMBL/GenBank/DDBJ databases">
        <authorList>
            <person name="de Groot N.N."/>
        </authorList>
    </citation>
    <scope>NUCLEOTIDE SEQUENCE [LARGE SCALE GENOMIC DNA]</scope>
    <source>
        <strain evidence="1 2">DSM 43067</strain>
    </source>
</reference>